<keyword evidence="5" id="KW-1185">Reference proteome</keyword>
<dbReference type="InterPro" id="IPR004360">
    <property type="entry name" value="Glyas_Fos-R_dOase_dom"/>
</dbReference>
<dbReference type="EMBL" id="OX459126">
    <property type="protein sequence ID" value="CAI9118454.1"/>
    <property type="molecule type" value="Genomic_DNA"/>
</dbReference>
<dbReference type="InterPro" id="IPR037523">
    <property type="entry name" value="VOC_core"/>
</dbReference>
<proteinExistence type="inferred from homology"/>
<dbReference type="PANTHER" id="PTHR31174:SF7">
    <property type="entry name" value="LATE EMBRYOGENESIS ABUNDANT PROTEIN 31-RELATED"/>
    <property type="match status" value="1"/>
</dbReference>
<dbReference type="InterPro" id="IPR029068">
    <property type="entry name" value="Glyas_Bleomycin-R_OHBP_Dase"/>
</dbReference>
<dbReference type="AlphaFoldDB" id="A0AAV1EFN5"/>
<dbReference type="CDD" id="cd07245">
    <property type="entry name" value="VOC_like"/>
    <property type="match status" value="1"/>
</dbReference>
<reference evidence="4" key="1">
    <citation type="submission" date="2023-03" db="EMBL/GenBank/DDBJ databases">
        <authorList>
            <person name="Julca I."/>
        </authorList>
    </citation>
    <scope>NUCLEOTIDE SEQUENCE</scope>
</reference>
<dbReference type="Proteomes" id="UP001161247">
    <property type="component" value="Chromosome 9"/>
</dbReference>
<dbReference type="Gene3D" id="3.10.180.10">
    <property type="entry name" value="2,3-Dihydroxybiphenyl 1,2-Dioxygenase, domain 1"/>
    <property type="match status" value="1"/>
</dbReference>
<dbReference type="Pfam" id="PF04927">
    <property type="entry name" value="SMP"/>
    <property type="match status" value="3"/>
</dbReference>
<dbReference type="SUPFAM" id="SSF54593">
    <property type="entry name" value="Glyoxalase/Bleomycin resistance protein/Dihydroxybiphenyl dioxygenase"/>
    <property type="match status" value="1"/>
</dbReference>
<evidence type="ECO:0000259" key="3">
    <source>
        <dbReference type="PROSITE" id="PS51819"/>
    </source>
</evidence>
<accession>A0AAV1EFN5</accession>
<organism evidence="4 5">
    <name type="scientific">Oldenlandia corymbosa var. corymbosa</name>
    <dbReference type="NCBI Taxonomy" id="529605"/>
    <lineage>
        <taxon>Eukaryota</taxon>
        <taxon>Viridiplantae</taxon>
        <taxon>Streptophyta</taxon>
        <taxon>Embryophyta</taxon>
        <taxon>Tracheophyta</taxon>
        <taxon>Spermatophyta</taxon>
        <taxon>Magnoliopsida</taxon>
        <taxon>eudicotyledons</taxon>
        <taxon>Gunneridae</taxon>
        <taxon>Pentapetalae</taxon>
        <taxon>asterids</taxon>
        <taxon>lamiids</taxon>
        <taxon>Gentianales</taxon>
        <taxon>Rubiaceae</taxon>
        <taxon>Rubioideae</taxon>
        <taxon>Spermacoceae</taxon>
        <taxon>Hedyotis-Oldenlandia complex</taxon>
        <taxon>Oldenlandia</taxon>
    </lineage>
</organism>
<evidence type="ECO:0000256" key="1">
    <source>
        <dbReference type="ARBA" id="ARBA00010733"/>
    </source>
</evidence>
<dbReference type="InterPro" id="IPR007011">
    <property type="entry name" value="LEA_SMP_dom"/>
</dbReference>
<evidence type="ECO:0000313" key="4">
    <source>
        <dbReference type="EMBL" id="CAI9118454.1"/>
    </source>
</evidence>
<keyword evidence="2" id="KW-0677">Repeat</keyword>
<sequence>MAAVAGISLNHVSRESSDVKRLAKFYTEVFGFEQVESPKFGFEVIWLKLPGNPSLFLHLIERDPSTKLPEGPWSASSPVADPKNLPRGHHVCFSVPNFDAFIETLKEKGIQMHQTTQPDGKTKQAFFFDPDGNGLEMSQEQPRRDQEPIKYGDVFQVSGELAEKPIAPQDASMMQTAESRVLGHTQKGGPAAAMQSAATINERAGLVSHDDVTDFAGERGVSVTETDLPGTRIITESVAGQVVGQIVQPTPVANQSSAGSGIGYPDIQTGYAASAAGITIGQALEAAAQTAGDKPVEQSDAAAIQAAEVRATGTNVVAPGGIAATAQAAASYNESQPLLKDEDKVKIGHVLTGATEKLASDKVATREDAEGVVGAELRNNPELATHPGGVAASVAAAARLNERQTS</sequence>
<dbReference type="PROSITE" id="PS51819">
    <property type="entry name" value="VOC"/>
    <property type="match status" value="1"/>
</dbReference>
<evidence type="ECO:0000256" key="2">
    <source>
        <dbReference type="ARBA" id="ARBA00022737"/>
    </source>
</evidence>
<dbReference type="PANTHER" id="PTHR31174">
    <property type="entry name" value="SEED MATURATION FAMILY PROTEIN"/>
    <property type="match status" value="1"/>
</dbReference>
<feature type="domain" description="VOC" evidence="3">
    <location>
        <begin position="8"/>
        <end position="140"/>
    </location>
</feature>
<dbReference type="InterPro" id="IPR042971">
    <property type="entry name" value="LEA_SMP"/>
</dbReference>
<name>A0AAV1EFN5_OLDCO</name>
<protein>
    <submittedName>
        <fullName evidence="4">OLC1v1020028C1</fullName>
    </submittedName>
</protein>
<gene>
    <name evidence="4" type="ORF">OLC1_LOCUS24321</name>
</gene>
<dbReference type="Pfam" id="PF00903">
    <property type="entry name" value="Glyoxalase"/>
    <property type="match status" value="1"/>
</dbReference>
<comment type="similarity">
    <text evidence="1">Belongs to the LEA type SMP family.</text>
</comment>
<evidence type="ECO:0000313" key="5">
    <source>
        <dbReference type="Proteomes" id="UP001161247"/>
    </source>
</evidence>